<evidence type="ECO:0000256" key="14">
    <source>
        <dbReference type="PIRNR" id="PIRNR004930"/>
    </source>
</evidence>
<dbReference type="GO" id="GO:0005739">
    <property type="term" value="C:mitochondrion"/>
    <property type="evidence" value="ECO:0007669"/>
    <property type="project" value="EnsemblFungi"/>
</dbReference>
<dbReference type="InterPro" id="IPR005145">
    <property type="entry name" value="Sua5_C"/>
</dbReference>
<evidence type="ECO:0000256" key="6">
    <source>
        <dbReference type="ARBA" id="ARBA00022679"/>
    </source>
</evidence>
<dbReference type="PANTHER" id="PTHR17490">
    <property type="entry name" value="SUA5"/>
    <property type="match status" value="1"/>
</dbReference>
<evidence type="ECO:0000256" key="8">
    <source>
        <dbReference type="ARBA" id="ARBA00022695"/>
    </source>
</evidence>
<dbReference type="InterPro" id="IPR017945">
    <property type="entry name" value="DHBP_synth_RibB-like_a/b_dom"/>
</dbReference>
<feature type="domain" description="YrdC-like" evidence="16">
    <location>
        <begin position="39"/>
        <end position="227"/>
    </location>
</feature>
<dbReference type="Gene3D" id="3.40.50.11030">
    <property type="entry name" value="Threonylcarbamoyl-AMP synthase, C-terminal domain"/>
    <property type="match status" value="1"/>
</dbReference>
<evidence type="ECO:0000313" key="18">
    <source>
        <dbReference type="Proteomes" id="UP000242146"/>
    </source>
</evidence>
<name>A0A1X2GCH9_9FUNG</name>
<dbReference type="PANTHER" id="PTHR17490:SF16">
    <property type="entry name" value="THREONYLCARBAMOYL-AMP SYNTHASE"/>
    <property type="match status" value="1"/>
</dbReference>
<dbReference type="EC" id="2.7.7.87" evidence="3 14"/>
<dbReference type="GO" id="GO:0003725">
    <property type="term" value="F:double-stranded RNA binding"/>
    <property type="evidence" value="ECO:0007669"/>
    <property type="project" value="UniProtKB-UniRule"/>
</dbReference>
<feature type="binding site" evidence="15">
    <location>
        <position position="267"/>
    </location>
    <ligand>
        <name>ATP</name>
        <dbReference type="ChEBI" id="CHEBI:30616"/>
    </ligand>
</feature>
<accession>A0A1X2GCH9</accession>
<dbReference type="GO" id="GO:0006450">
    <property type="term" value="P:regulation of translational fidelity"/>
    <property type="evidence" value="ECO:0007669"/>
    <property type="project" value="EnsemblFungi"/>
</dbReference>
<evidence type="ECO:0000256" key="9">
    <source>
        <dbReference type="ARBA" id="ARBA00022741"/>
    </source>
</evidence>
<evidence type="ECO:0000256" key="2">
    <source>
        <dbReference type="ARBA" id="ARBA00007663"/>
    </source>
</evidence>
<dbReference type="InterPro" id="IPR038385">
    <property type="entry name" value="Sua5/YwlC_C"/>
</dbReference>
<gene>
    <name evidence="17" type="ORF">DM01DRAFT_1337752</name>
</gene>
<dbReference type="EMBL" id="MCGT01000023">
    <property type="protein sequence ID" value="ORX50593.1"/>
    <property type="molecule type" value="Genomic_DNA"/>
</dbReference>
<dbReference type="InterPro" id="IPR006070">
    <property type="entry name" value="Sua5-like_dom"/>
</dbReference>
<dbReference type="STRING" id="101127.A0A1X2GCH9"/>
<dbReference type="GO" id="GO:0002949">
    <property type="term" value="P:tRNA threonylcarbamoyladenosine modification"/>
    <property type="evidence" value="ECO:0007669"/>
    <property type="project" value="EnsemblFungi"/>
</dbReference>
<feature type="binding site" evidence="15">
    <location>
        <position position="145"/>
    </location>
    <ligand>
        <name>ATP</name>
        <dbReference type="ChEBI" id="CHEBI:30616"/>
    </ligand>
</feature>
<feature type="binding site" evidence="15">
    <location>
        <position position="209"/>
    </location>
    <ligand>
        <name>L-threonine</name>
        <dbReference type="ChEBI" id="CHEBI:57926"/>
    </ligand>
</feature>
<dbReference type="GO" id="GO:0005524">
    <property type="term" value="F:ATP binding"/>
    <property type="evidence" value="ECO:0007669"/>
    <property type="project" value="UniProtKB-UniRule"/>
</dbReference>
<feature type="binding site" evidence="15">
    <location>
        <position position="223"/>
    </location>
    <ligand>
        <name>ATP</name>
        <dbReference type="ChEBI" id="CHEBI:30616"/>
    </ligand>
</feature>
<comment type="similarity">
    <text evidence="2 14">Belongs to the SUA5 family.</text>
</comment>
<dbReference type="GO" id="GO:0000723">
    <property type="term" value="P:telomere maintenance"/>
    <property type="evidence" value="ECO:0007669"/>
    <property type="project" value="EnsemblFungi"/>
</dbReference>
<dbReference type="OrthoDB" id="412787at2759"/>
<dbReference type="GO" id="GO:0000049">
    <property type="term" value="F:tRNA binding"/>
    <property type="evidence" value="ECO:0007669"/>
    <property type="project" value="TreeGrafter"/>
</dbReference>
<dbReference type="InterPro" id="IPR050156">
    <property type="entry name" value="TC-AMP_synthase_SUA5"/>
</dbReference>
<keyword evidence="7 14" id="KW-0819">tRNA processing</keyword>
<dbReference type="PROSITE" id="PS51163">
    <property type="entry name" value="YRDC"/>
    <property type="match status" value="1"/>
</dbReference>
<comment type="caution">
    <text evidence="17">The sequence shown here is derived from an EMBL/GenBank/DDBJ whole genome shotgun (WGS) entry which is preliminary data.</text>
</comment>
<sequence length="375" mass="40394">MKTNIVKVNANAIQFKTNDPQQRFGRQNAHLDIADANDQKAIDQAVAWLRQGEAIGIPTETVYGLAANALDPSAVAKIFAAKNRPQDNPLIVHVSSLTMLEQLVPEGKIPAVYLPVIESCWPGALTIILPTSSIIPSSVTCGQTTVAVRMPSHPVARAVIDQCGFPLAAPSANSSGKPSPTLASHVYDDLQGKIPLIVDGGSCDVGVESTVLDGLRQPPAILRPGGLTYETLQAFPGMDQLQVYRKHFIDQALEAAPTTPGMKYRHYSPEAMVVLIEDTQDFDQVWPKELQALSSLGMHKVGLLTSDCKDRDVPASGVLYSMGANSEQVARHLFQGLRDMDAQGVDVIFVQGVSEDHQGMAIMNRLRKAATKTIS</sequence>
<proteinExistence type="inferred from homology"/>
<evidence type="ECO:0000256" key="4">
    <source>
        <dbReference type="ARBA" id="ARBA00015492"/>
    </source>
</evidence>
<dbReference type="SUPFAM" id="SSF55821">
    <property type="entry name" value="YrdC/RibB"/>
    <property type="match status" value="1"/>
</dbReference>
<keyword evidence="9 14" id="KW-0547">Nucleotide-binding</keyword>
<evidence type="ECO:0000256" key="7">
    <source>
        <dbReference type="ARBA" id="ARBA00022694"/>
    </source>
</evidence>
<evidence type="ECO:0000256" key="11">
    <source>
        <dbReference type="ARBA" id="ARBA00029774"/>
    </source>
</evidence>
<dbReference type="Pfam" id="PF03481">
    <property type="entry name" value="Sua5_C"/>
    <property type="match status" value="1"/>
</dbReference>
<keyword evidence="8 14" id="KW-0548">Nucleotidyltransferase</keyword>
<dbReference type="PIRSF" id="PIRSF004930">
    <property type="entry name" value="Tln_factor_SUA5"/>
    <property type="match status" value="1"/>
</dbReference>
<comment type="function">
    <text evidence="13">Required for the formation of a threonylcarbamoyl group on adenosine at position 37 (t(6)A37) in tRNAs that read codons beginning with adenine. Likely catalyzes the conversion of L-threonine, HCO(3)(-)/CO(2) and ATP to give threonylcarbamoyl-AMP (TC-AMP) as the acyladenylate intermediate, with the release of diphosphate. Required for normal translation, by ensuring translation fidelity at the level of codon recognition, appropriate translation initiation selection and maintenance of reading frame. Also involved in telomere replication. Binds to single-stranded telomeric (ssTG) DNA and positively regulates telomere length.</text>
</comment>
<evidence type="ECO:0000256" key="13">
    <source>
        <dbReference type="ARBA" id="ARBA00056339"/>
    </source>
</evidence>
<organism evidence="17 18">
    <name type="scientific">Hesseltinella vesiculosa</name>
    <dbReference type="NCBI Taxonomy" id="101127"/>
    <lineage>
        <taxon>Eukaryota</taxon>
        <taxon>Fungi</taxon>
        <taxon>Fungi incertae sedis</taxon>
        <taxon>Mucoromycota</taxon>
        <taxon>Mucoromycotina</taxon>
        <taxon>Mucoromycetes</taxon>
        <taxon>Mucorales</taxon>
        <taxon>Cunninghamellaceae</taxon>
        <taxon>Hesseltinella</taxon>
    </lineage>
</organism>
<feature type="binding site" evidence="15">
    <location>
        <position position="84"/>
    </location>
    <ligand>
        <name>ATP</name>
        <dbReference type="ChEBI" id="CHEBI:30616"/>
    </ligand>
</feature>
<comment type="subcellular location">
    <subcellularLocation>
        <location evidence="1 14">Cytoplasm</location>
    </subcellularLocation>
</comment>
<evidence type="ECO:0000313" key="17">
    <source>
        <dbReference type="EMBL" id="ORX50593.1"/>
    </source>
</evidence>
<feature type="binding site" evidence="15">
    <location>
        <position position="149"/>
    </location>
    <ligand>
        <name>L-threonine</name>
        <dbReference type="ChEBI" id="CHEBI:57926"/>
    </ligand>
</feature>
<dbReference type="Proteomes" id="UP000242146">
    <property type="component" value="Unassembled WGS sequence"/>
</dbReference>
<dbReference type="InterPro" id="IPR010923">
    <property type="entry name" value="T(6)A37_SUA5"/>
</dbReference>
<evidence type="ECO:0000259" key="16">
    <source>
        <dbReference type="PROSITE" id="PS51163"/>
    </source>
</evidence>
<keyword evidence="10 14" id="KW-0067">ATP-binding</keyword>
<dbReference type="NCBIfam" id="TIGR00057">
    <property type="entry name" value="L-threonylcarbamoyladenylate synthase"/>
    <property type="match status" value="1"/>
</dbReference>
<evidence type="ECO:0000256" key="12">
    <source>
        <dbReference type="ARBA" id="ARBA00048366"/>
    </source>
</evidence>
<keyword evidence="5 14" id="KW-0963">Cytoplasm</keyword>
<feature type="binding site" evidence="15">
    <location>
        <position position="88"/>
    </location>
    <ligand>
        <name>ATP</name>
        <dbReference type="ChEBI" id="CHEBI:30616"/>
    </ligand>
</feature>
<dbReference type="Gene3D" id="3.90.870.10">
    <property type="entry name" value="DHBP synthase"/>
    <property type="match status" value="1"/>
</dbReference>
<dbReference type="GO" id="GO:0043047">
    <property type="term" value="F:single-stranded telomeric DNA binding"/>
    <property type="evidence" value="ECO:0007669"/>
    <property type="project" value="EnsemblFungi"/>
</dbReference>
<feature type="binding site" evidence="15">
    <location>
        <position position="179"/>
    </location>
    <ligand>
        <name>ATP</name>
        <dbReference type="ChEBI" id="CHEBI:30616"/>
    </ligand>
</feature>
<feature type="binding site" evidence="15">
    <location>
        <position position="171"/>
    </location>
    <ligand>
        <name>ATP</name>
        <dbReference type="ChEBI" id="CHEBI:30616"/>
    </ligand>
</feature>
<dbReference type="Pfam" id="PF01300">
    <property type="entry name" value="Sua5_yciO_yrdC"/>
    <property type="match status" value="1"/>
</dbReference>
<protein>
    <recommendedName>
        <fullName evidence="4 14">Threonylcarbamoyl-AMP synthase</fullName>
        <shortName evidence="14">TC-AMP synthase</shortName>
        <ecNumber evidence="3 14">2.7.7.87</ecNumber>
    </recommendedName>
    <alternativeName>
        <fullName evidence="11 14">L-threonylcarbamoyladenylate synthase</fullName>
    </alternativeName>
</protein>
<dbReference type="GO" id="GO:0061710">
    <property type="term" value="F:L-threonylcarbamoyladenylate synthase"/>
    <property type="evidence" value="ECO:0007669"/>
    <property type="project" value="UniProtKB-EC"/>
</dbReference>
<evidence type="ECO:0000256" key="5">
    <source>
        <dbReference type="ARBA" id="ARBA00022490"/>
    </source>
</evidence>
<comment type="catalytic activity">
    <reaction evidence="12 14">
        <text>L-threonine + hydrogencarbonate + ATP = L-threonylcarbamoyladenylate + diphosphate + H2O</text>
        <dbReference type="Rhea" id="RHEA:36407"/>
        <dbReference type="ChEBI" id="CHEBI:15377"/>
        <dbReference type="ChEBI" id="CHEBI:17544"/>
        <dbReference type="ChEBI" id="CHEBI:30616"/>
        <dbReference type="ChEBI" id="CHEBI:33019"/>
        <dbReference type="ChEBI" id="CHEBI:57926"/>
        <dbReference type="ChEBI" id="CHEBI:73682"/>
        <dbReference type="EC" id="2.7.7.87"/>
    </reaction>
</comment>
<evidence type="ECO:0000256" key="3">
    <source>
        <dbReference type="ARBA" id="ARBA00012584"/>
    </source>
</evidence>
<feature type="binding site" evidence="15">
    <location>
        <position position="61"/>
    </location>
    <ligand>
        <name>L-threonine</name>
        <dbReference type="ChEBI" id="CHEBI:57926"/>
    </ligand>
</feature>
<dbReference type="AlphaFoldDB" id="A0A1X2GCH9"/>
<evidence type="ECO:0000256" key="15">
    <source>
        <dbReference type="PIRSR" id="PIRSR004930-1"/>
    </source>
</evidence>
<feature type="binding site" evidence="15">
    <location>
        <position position="169"/>
    </location>
    <ligand>
        <name>L-threonine</name>
        <dbReference type="ChEBI" id="CHEBI:57926"/>
    </ligand>
</feature>
<keyword evidence="18" id="KW-1185">Reference proteome</keyword>
<evidence type="ECO:0000256" key="10">
    <source>
        <dbReference type="ARBA" id="ARBA00022840"/>
    </source>
</evidence>
<keyword evidence="6 14" id="KW-0808">Transferase</keyword>
<evidence type="ECO:0000256" key="1">
    <source>
        <dbReference type="ARBA" id="ARBA00004496"/>
    </source>
</evidence>
<feature type="binding site" evidence="15">
    <location>
        <position position="93"/>
    </location>
    <ligand>
        <name>L-threonine</name>
        <dbReference type="ChEBI" id="CHEBI:57926"/>
    </ligand>
</feature>
<dbReference type="FunFam" id="3.90.870.10:FF:000008">
    <property type="entry name" value="Threonylcarbamoyl-AMP synthase"/>
    <property type="match status" value="1"/>
</dbReference>
<reference evidence="17 18" key="1">
    <citation type="submission" date="2016-07" db="EMBL/GenBank/DDBJ databases">
        <title>Pervasive Adenine N6-methylation of Active Genes in Fungi.</title>
        <authorList>
            <consortium name="DOE Joint Genome Institute"/>
            <person name="Mondo S.J."/>
            <person name="Dannebaum R.O."/>
            <person name="Kuo R.C."/>
            <person name="Labutti K."/>
            <person name="Haridas S."/>
            <person name="Kuo A."/>
            <person name="Salamov A."/>
            <person name="Ahrendt S.R."/>
            <person name="Lipzen A."/>
            <person name="Sullivan W."/>
            <person name="Andreopoulos W.B."/>
            <person name="Clum A."/>
            <person name="Lindquist E."/>
            <person name="Daum C."/>
            <person name="Ramamoorthy G.K."/>
            <person name="Gryganskyi A."/>
            <person name="Culley D."/>
            <person name="Magnuson J.K."/>
            <person name="James T.Y."/>
            <person name="O'Malley M.A."/>
            <person name="Stajich J.E."/>
            <person name="Spatafora J.W."/>
            <person name="Visel A."/>
            <person name="Grigoriev I.V."/>
        </authorList>
    </citation>
    <scope>NUCLEOTIDE SEQUENCE [LARGE SCALE GENOMIC DNA]</scope>
    <source>
        <strain evidence="17 18">NRRL 3301</strain>
    </source>
</reference>